<organism evidence="2 3">
    <name type="scientific">Riccia fluitans</name>
    <dbReference type="NCBI Taxonomy" id="41844"/>
    <lineage>
        <taxon>Eukaryota</taxon>
        <taxon>Viridiplantae</taxon>
        <taxon>Streptophyta</taxon>
        <taxon>Embryophyta</taxon>
        <taxon>Marchantiophyta</taxon>
        <taxon>Marchantiopsida</taxon>
        <taxon>Marchantiidae</taxon>
        <taxon>Marchantiales</taxon>
        <taxon>Ricciaceae</taxon>
        <taxon>Riccia</taxon>
    </lineage>
</organism>
<evidence type="ECO:0000313" key="3">
    <source>
        <dbReference type="Proteomes" id="UP001605036"/>
    </source>
</evidence>
<feature type="region of interest" description="Disordered" evidence="1">
    <location>
        <begin position="68"/>
        <end position="105"/>
    </location>
</feature>
<proteinExistence type="predicted"/>
<protein>
    <submittedName>
        <fullName evidence="2">Uncharacterized protein</fullName>
    </submittedName>
</protein>
<evidence type="ECO:0000313" key="2">
    <source>
        <dbReference type="EMBL" id="KAL2641574.1"/>
    </source>
</evidence>
<keyword evidence="3" id="KW-1185">Reference proteome</keyword>
<evidence type="ECO:0000256" key="1">
    <source>
        <dbReference type="SAM" id="MobiDB-lite"/>
    </source>
</evidence>
<feature type="compositionally biased region" description="Basic and acidic residues" evidence="1">
    <location>
        <begin position="88"/>
        <end position="105"/>
    </location>
</feature>
<feature type="region of interest" description="Disordered" evidence="1">
    <location>
        <begin position="22"/>
        <end position="42"/>
    </location>
</feature>
<accession>A0ABD1Z2G6</accession>
<reference evidence="2 3" key="1">
    <citation type="submission" date="2024-09" db="EMBL/GenBank/DDBJ databases">
        <title>Chromosome-scale assembly of Riccia fluitans.</title>
        <authorList>
            <person name="Paukszto L."/>
            <person name="Sawicki J."/>
            <person name="Karawczyk K."/>
            <person name="Piernik-Szablinska J."/>
            <person name="Szczecinska M."/>
            <person name="Mazdziarz M."/>
        </authorList>
    </citation>
    <scope>NUCLEOTIDE SEQUENCE [LARGE SCALE GENOMIC DNA]</scope>
    <source>
        <strain evidence="2">Rf_01</strain>
        <tissue evidence="2">Aerial parts of the thallus</tissue>
    </source>
</reference>
<gene>
    <name evidence="2" type="ORF">R1flu_009161</name>
</gene>
<name>A0ABD1Z2G6_9MARC</name>
<comment type="caution">
    <text evidence="2">The sequence shown here is derived from an EMBL/GenBank/DDBJ whole genome shotgun (WGS) entry which is preliminary data.</text>
</comment>
<dbReference type="Proteomes" id="UP001605036">
    <property type="component" value="Unassembled WGS sequence"/>
</dbReference>
<sequence>MSDTVGTWKYKPSFINARNENAERAGTDNGNETAVKRRTRKSRANGELTWNVPAGNVLAIRRGSRTVGNGQNIKTRTEAVGSGNGSRNDVERRGTLPDVEEGTKK</sequence>
<dbReference type="AlphaFoldDB" id="A0ABD1Z2G6"/>
<dbReference type="EMBL" id="JBHFFA010000002">
    <property type="protein sequence ID" value="KAL2641574.1"/>
    <property type="molecule type" value="Genomic_DNA"/>
</dbReference>